<reference evidence="4" key="3">
    <citation type="submission" date="2023-11" db="EMBL/GenBank/DDBJ databases">
        <authorList>
            <person name="Beijen E."/>
            <person name="Ohm R.A."/>
        </authorList>
    </citation>
    <scope>NUCLEOTIDE SEQUENCE</scope>
    <source>
        <strain evidence="4">CBS 150709</strain>
    </source>
</reference>
<reference evidence="5" key="1">
    <citation type="submission" date="2015-05" db="EMBL/GenBank/DDBJ databases">
        <authorList>
            <person name="Wang D.B."/>
            <person name="Wang M."/>
        </authorList>
    </citation>
    <scope>NUCLEOTIDE SEQUENCE</scope>
    <source>
        <strain evidence="5">36-1</strain>
    </source>
</reference>
<name>A0A2U3E9V6_PURLI</name>
<dbReference type="EMBL" id="LCWV01000008">
    <property type="protein sequence ID" value="PWI71272.1"/>
    <property type="molecule type" value="Genomic_DNA"/>
</dbReference>
<dbReference type="GO" id="GO:0003700">
    <property type="term" value="F:DNA-binding transcription factor activity"/>
    <property type="evidence" value="ECO:0007669"/>
    <property type="project" value="TreeGrafter"/>
</dbReference>
<dbReference type="PANTHER" id="PTHR37534:SF24">
    <property type="entry name" value="MISCELLANEOUS ZN(II)2CYS6 TRANSCRIPTION FACTOR (EUROFUNG)-RELATED"/>
    <property type="match status" value="1"/>
</dbReference>
<dbReference type="Proteomes" id="UP000245956">
    <property type="component" value="Unassembled WGS sequence"/>
</dbReference>
<gene>
    <name evidence="5" type="ORF">PCL_12640</name>
    <name evidence="4" type="ORF">Purlil1_5160</name>
</gene>
<keyword evidence="2" id="KW-0539">Nucleus</keyword>
<dbReference type="PANTHER" id="PTHR37534">
    <property type="entry name" value="TRANSCRIPTIONAL ACTIVATOR PROTEIN UGA3"/>
    <property type="match status" value="1"/>
</dbReference>
<organism evidence="5 6">
    <name type="scientific">Purpureocillium lilacinum</name>
    <name type="common">Paecilomyces lilacinus</name>
    <dbReference type="NCBI Taxonomy" id="33203"/>
    <lineage>
        <taxon>Eukaryota</taxon>
        <taxon>Fungi</taxon>
        <taxon>Dikarya</taxon>
        <taxon>Ascomycota</taxon>
        <taxon>Pezizomycotina</taxon>
        <taxon>Sordariomycetes</taxon>
        <taxon>Hypocreomycetidae</taxon>
        <taxon>Hypocreales</taxon>
        <taxon>Ophiocordycipitaceae</taxon>
        <taxon>Purpureocillium</taxon>
    </lineage>
</organism>
<dbReference type="AlphaFoldDB" id="A0A2U3E9V6"/>
<comment type="caution">
    <text evidence="5">The sequence shown here is derived from an EMBL/GenBank/DDBJ whole genome shotgun (WGS) entry which is preliminary data.</text>
</comment>
<dbReference type="EMBL" id="JAWRVI010000015">
    <property type="protein sequence ID" value="KAK4090488.1"/>
    <property type="molecule type" value="Genomic_DNA"/>
</dbReference>
<dbReference type="Proteomes" id="UP001287286">
    <property type="component" value="Unassembled WGS sequence"/>
</dbReference>
<dbReference type="CDD" id="cd12148">
    <property type="entry name" value="fungal_TF_MHR"/>
    <property type="match status" value="1"/>
</dbReference>
<reference evidence="4 7" key="4">
    <citation type="journal article" date="2024" name="Microbiol. Resour. Announc.">
        <title>Genome annotations for the ascomycete fungi Trichoderma harzianum, Trichoderma aggressivum, and Purpureocillium lilacinum.</title>
        <authorList>
            <person name="Beijen E.P.W."/>
            <person name="Ohm R.A."/>
        </authorList>
    </citation>
    <scope>NUCLEOTIDE SEQUENCE [LARGE SCALE GENOMIC DNA]</scope>
    <source>
        <strain evidence="4 7">CBS 150709</strain>
    </source>
</reference>
<dbReference type="GO" id="GO:0045944">
    <property type="term" value="P:positive regulation of transcription by RNA polymerase II"/>
    <property type="evidence" value="ECO:0007669"/>
    <property type="project" value="TreeGrafter"/>
</dbReference>
<evidence type="ECO:0000313" key="7">
    <source>
        <dbReference type="Proteomes" id="UP001287286"/>
    </source>
</evidence>
<feature type="region of interest" description="Disordered" evidence="3">
    <location>
        <begin position="141"/>
        <end position="163"/>
    </location>
</feature>
<evidence type="ECO:0000256" key="2">
    <source>
        <dbReference type="ARBA" id="ARBA00023242"/>
    </source>
</evidence>
<evidence type="ECO:0000313" key="5">
    <source>
        <dbReference type="EMBL" id="PWI71272.1"/>
    </source>
</evidence>
<dbReference type="InterPro" id="IPR021858">
    <property type="entry name" value="Fun_TF"/>
</dbReference>
<comment type="subcellular location">
    <subcellularLocation>
        <location evidence="1">Nucleus</location>
    </subcellularLocation>
</comment>
<dbReference type="GO" id="GO:0005634">
    <property type="term" value="C:nucleus"/>
    <property type="evidence" value="ECO:0007669"/>
    <property type="project" value="UniProtKB-SubCell"/>
</dbReference>
<dbReference type="GO" id="GO:0000976">
    <property type="term" value="F:transcription cis-regulatory region binding"/>
    <property type="evidence" value="ECO:0007669"/>
    <property type="project" value="TreeGrafter"/>
</dbReference>
<evidence type="ECO:0000256" key="3">
    <source>
        <dbReference type="SAM" id="MobiDB-lite"/>
    </source>
</evidence>
<evidence type="ECO:0000256" key="1">
    <source>
        <dbReference type="ARBA" id="ARBA00004123"/>
    </source>
</evidence>
<protein>
    <submittedName>
        <fullName evidence="5">C6 transcription factor</fullName>
    </submittedName>
    <submittedName>
        <fullName evidence="4">Transcriptional regulator family: Fungal Specific TF</fullName>
    </submittedName>
</protein>
<evidence type="ECO:0000313" key="4">
    <source>
        <dbReference type="EMBL" id="KAK4090488.1"/>
    </source>
</evidence>
<sequence>MFYRHEASASVGCGAAPVSSGTGQWTPPVIIVSRCLVPSPTLTPVIPSASRPPPIPFVCSHRPHHPLQPSPASQCAGTPCTGSRRHRGAMALPVTMDDHPLDEPPFLSPGSLSVFDEYSSNPRFIELQEELRCVLFAGVSSHDPSKSATPELPEASADGLEDRRPRQAFDFSRVSIPKARLISYFKNWIVECSPYLDKFDDERHFGIHVPLLAQTSPPLFHAMLAFSARQMDLRKASPDAGYDSLELYQESIRLLAPGLQAKDPNMLVTACILAVLELMSGSPKNWRRHIEGCASLFEFFAVTGFSGGLLQAVFWCYARMELCGAIISGGASSTVLPLDKWIPPLPEGVTSNEAADDFSKGIFYQSGRDTPGMHANWAVYLCAKACDLMCRRTRHLELQEPDDRDTRPFVDQWTRLWDDLQFWLKVRPEAMLPLAVGDPGDDLQVFPTILFTHWAAISANQLYHAACIIMLEMRPAEASLPSPQSSALWHARRVCGISWTNPHRGNLINAIQPLYLAGRLLSHPSEHLEVARLFKIIDRTTGWGALWRLRDLEAEWGYAPGEILAAI</sequence>
<dbReference type="Pfam" id="PF11951">
    <property type="entry name" value="Fungal_trans_2"/>
    <property type="match status" value="1"/>
</dbReference>
<proteinExistence type="predicted"/>
<accession>A0A2U3E9V6</accession>
<keyword evidence="7" id="KW-1185">Reference proteome</keyword>
<evidence type="ECO:0000313" key="6">
    <source>
        <dbReference type="Proteomes" id="UP000245956"/>
    </source>
</evidence>
<reference evidence="5 6" key="2">
    <citation type="journal article" date="2016" name="Front. Microbiol.">
        <title>Genome and transcriptome sequences reveal the specific parasitism of the nematophagous Purpureocillium lilacinum 36-1.</title>
        <authorList>
            <person name="Xie J."/>
            <person name="Li S."/>
            <person name="Mo C."/>
            <person name="Xiao X."/>
            <person name="Peng D."/>
            <person name="Wang G."/>
            <person name="Xiao Y."/>
        </authorList>
    </citation>
    <scope>NUCLEOTIDE SEQUENCE [LARGE SCALE GENOMIC DNA]</scope>
    <source>
        <strain evidence="5 6">36-1</strain>
    </source>
</reference>